<dbReference type="RefSeq" id="WP_092545755.1">
    <property type="nucleotide sequence ID" value="NZ_BOMJ01000118.1"/>
</dbReference>
<dbReference type="Proteomes" id="UP000198688">
    <property type="component" value="Chromosome I"/>
</dbReference>
<dbReference type="OrthoDB" id="3290673at2"/>
<dbReference type="InterPro" id="IPR025349">
    <property type="entry name" value="DUF4253"/>
</dbReference>
<accession>A0A1H2A671</accession>
<gene>
    <name evidence="2" type="ORF">SAMN04489716_3681</name>
</gene>
<proteinExistence type="predicted"/>
<evidence type="ECO:0000313" key="2">
    <source>
        <dbReference type="EMBL" id="SDT41379.1"/>
    </source>
</evidence>
<keyword evidence="3" id="KW-1185">Reference proteome</keyword>
<sequence>MAADADTVRKVLSTTMLADLPITPVFGDCLLISGVDPADVLPAWRTARAVMPSTGRRPVFLDGDAPLFDDVALPGPPLPSLPDLPDLPDEDLDDDFEADAWSGPELTELDRQARAGDPWQALRRPWWDLPLTDDAFRAQVPAFDIDFNIDSVRHQVPDPTLQAVNRCLFDRIRGDPELLAQVPPYRDRLTGLHNWYRPDRVELLLAPTTEAHLLAAWAGFHGTLGQHEVLAGVLLHWHDRWQADLVAGWETMLQFVVGRRPETADDACELAYQITLLAGNLEMNLWETALAVTRGDEWFLHDRP</sequence>
<protein>
    <recommendedName>
        <fullName evidence="1">DUF4253 domain-containing protein</fullName>
    </recommendedName>
</protein>
<organism evidence="2 3">
    <name type="scientific">Actinoplanes derwentensis</name>
    <dbReference type="NCBI Taxonomy" id="113562"/>
    <lineage>
        <taxon>Bacteria</taxon>
        <taxon>Bacillati</taxon>
        <taxon>Actinomycetota</taxon>
        <taxon>Actinomycetes</taxon>
        <taxon>Micromonosporales</taxon>
        <taxon>Micromonosporaceae</taxon>
        <taxon>Actinoplanes</taxon>
    </lineage>
</organism>
<evidence type="ECO:0000259" key="1">
    <source>
        <dbReference type="Pfam" id="PF14062"/>
    </source>
</evidence>
<dbReference type="AlphaFoldDB" id="A0A1H2A671"/>
<reference evidence="2 3" key="1">
    <citation type="submission" date="2016-10" db="EMBL/GenBank/DDBJ databases">
        <authorList>
            <person name="de Groot N.N."/>
        </authorList>
    </citation>
    <scope>NUCLEOTIDE SEQUENCE [LARGE SCALE GENOMIC DNA]</scope>
    <source>
        <strain evidence="2 3">DSM 43941</strain>
    </source>
</reference>
<dbReference type="Pfam" id="PF14062">
    <property type="entry name" value="DUF4253"/>
    <property type="match status" value="1"/>
</dbReference>
<name>A0A1H2A671_9ACTN</name>
<evidence type="ECO:0000313" key="3">
    <source>
        <dbReference type="Proteomes" id="UP000198688"/>
    </source>
</evidence>
<dbReference type="EMBL" id="LT629758">
    <property type="protein sequence ID" value="SDT41379.1"/>
    <property type="molecule type" value="Genomic_DNA"/>
</dbReference>
<feature type="domain" description="DUF4253" evidence="1">
    <location>
        <begin position="204"/>
        <end position="281"/>
    </location>
</feature>